<keyword evidence="6" id="KW-0472">Membrane</keyword>
<dbReference type="RefSeq" id="WP_109331855.1">
    <property type="nucleotide sequence ID" value="NZ_CP021354.1"/>
</dbReference>
<keyword evidence="3" id="KW-0378">Hydrolase</keyword>
<comment type="similarity">
    <text evidence="1">Belongs to the peptidase S1C family.</text>
</comment>
<dbReference type="Pfam" id="PF13180">
    <property type="entry name" value="PDZ_2"/>
    <property type="match status" value="1"/>
</dbReference>
<dbReference type="GO" id="GO:0004252">
    <property type="term" value="F:serine-type endopeptidase activity"/>
    <property type="evidence" value="ECO:0007669"/>
    <property type="project" value="InterPro"/>
</dbReference>
<proteinExistence type="inferred from homology"/>
<evidence type="ECO:0000256" key="2">
    <source>
        <dbReference type="ARBA" id="ARBA00022670"/>
    </source>
</evidence>
<evidence type="ECO:0000256" key="1">
    <source>
        <dbReference type="ARBA" id="ARBA00010541"/>
    </source>
</evidence>
<keyword evidence="4" id="KW-0720">Serine protease</keyword>
<dbReference type="InterPro" id="IPR009003">
    <property type="entry name" value="Peptidase_S1_PA"/>
</dbReference>
<accession>A0A2S2BYL9</accession>
<evidence type="ECO:0000256" key="6">
    <source>
        <dbReference type="SAM" id="Phobius"/>
    </source>
</evidence>
<dbReference type="Proteomes" id="UP000245711">
    <property type="component" value="Chromosome"/>
</dbReference>
<dbReference type="SMART" id="SM00228">
    <property type="entry name" value="PDZ"/>
    <property type="match status" value="1"/>
</dbReference>
<evidence type="ECO:0000313" key="9">
    <source>
        <dbReference type="Proteomes" id="UP000245711"/>
    </source>
</evidence>
<organism evidence="8 9">
    <name type="scientific">Rhodococcus oxybenzonivorans</name>
    <dbReference type="NCBI Taxonomy" id="1990687"/>
    <lineage>
        <taxon>Bacteria</taxon>
        <taxon>Bacillati</taxon>
        <taxon>Actinomycetota</taxon>
        <taxon>Actinomycetes</taxon>
        <taxon>Mycobacteriales</taxon>
        <taxon>Nocardiaceae</taxon>
        <taxon>Rhodococcus</taxon>
    </lineage>
</organism>
<dbReference type="SUPFAM" id="SSF50156">
    <property type="entry name" value="PDZ domain-like"/>
    <property type="match status" value="1"/>
</dbReference>
<dbReference type="SUPFAM" id="SSF50494">
    <property type="entry name" value="Trypsin-like serine proteases"/>
    <property type="match status" value="1"/>
</dbReference>
<dbReference type="AlphaFoldDB" id="A0A2S2BYL9"/>
<dbReference type="InterPro" id="IPR001940">
    <property type="entry name" value="Peptidase_S1C"/>
</dbReference>
<feature type="domain" description="PDZ" evidence="7">
    <location>
        <begin position="393"/>
        <end position="494"/>
    </location>
</feature>
<feature type="region of interest" description="Disordered" evidence="5">
    <location>
        <begin position="1"/>
        <end position="119"/>
    </location>
</feature>
<dbReference type="InterPro" id="IPR043504">
    <property type="entry name" value="Peptidase_S1_PA_chymotrypsin"/>
</dbReference>
<dbReference type="InterPro" id="IPR051201">
    <property type="entry name" value="Chloro_Bact_Ser_Proteases"/>
</dbReference>
<gene>
    <name evidence="8" type="ORF">CBI38_20850</name>
</gene>
<dbReference type="KEGG" id="roz:CBI38_20850"/>
<dbReference type="EMBL" id="CP021354">
    <property type="protein sequence ID" value="AWK73654.1"/>
    <property type="molecule type" value="Genomic_DNA"/>
</dbReference>
<dbReference type="Gene3D" id="2.30.42.10">
    <property type="match status" value="1"/>
</dbReference>
<keyword evidence="6" id="KW-0812">Transmembrane</keyword>
<keyword evidence="6" id="KW-1133">Transmembrane helix</keyword>
<dbReference type="OrthoDB" id="9758917at2"/>
<feature type="compositionally biased region" description="Basic and acidic residues" evidence="5">
    <location>
        <begin position="15"/>
        <end position="37"/>
    </location>
</feature>
<dbReference type="InterPro" id="IPR001478">
    <property type="entry name" value="PDZ"/>
</dbReference>
<dbReference type="InterPro" id="IPR036034">
    <property type="entry name" value="PDZ_sf"/>
</dbReference>
<evidence type="ECO:0000256" key="3">
    <source>
        <dbReference type="ARBA" id="ARBA00022801"/>
    </source>
</evidence>
<dbReference type="PANTHER" id="PTHR43343">
    <property type="entry name" value="PEPTIDASE S12"/>
    <property type="match status" value="1"/>
</dbReference>
<dbReference type="Pfam" id="PF13365">
    <property type="entry name" value="Trypsin_2"/>
    <property type="match status" value="1"/>
</dbReference>
<evidence type="ECO:0000259" key="7">
    <source>
        <dbReference type="SMART" id="SM00228"/>
    </source>
</evidence>
<dbReference type="PANTHER" id="PTHR43343:SF3">
    <property type="entry name" value="PROTEASE DO-LIKE 8, CHLOROPLASTIC"/>
    <property type="match status" value="1"/>
</dbReference>
<feature type="transmembrane region" description="Helical" evidence="6">
    <location>
        <begin position="161"/>
        <end position="182"/>
    </location>
</feature>
<name>A0A2S2BYL9_9NOCA</name>
<feature type="compositionally biased region" description="Basic and acidic residues" evidence="5">
    <location>
        <begin position="68"/>
        <end position="78"/>
    </location>
</feature>
<dbReference type="GO" id="GO:0006508">
    <property type="term" value="P:proteolysis"/>
    <property type="evidence" value="ECO:0007669"/>
    <property type="project" value="UniProtKB-KW"/>
</dbReference>
<keyword evidence="9" id="KW-1185">Reference proteome</keyword>
<evidence type="ECO:0000313" key="8">
    <source>
        <dbReference type="EMBL" id="AWK73654.1"/>
    </source>
</evidence>
<evidence type="ECO:0000256" key="5">
    <source>
        <dbReference type="SAM" id="MobiDB-lite"/>
    </source>
</evidence>
<dbReference type="PRINTS" id="PR00834">
    <property type="entry name" value="PROTEASES2C"/>
</dbReference>
<protein>
    <submittedName>
        <fullName evidence="8">Serine protease</fullName>
    </submittedName>
</protein>
<evidence type="ECO:0000256" key="4">
    <source>
        <dbReference type="ARBA" id="ARBA00022825"/>
    </source>
</evidence>
<dbReference type="Gene3D" id="2.40.10.10">
    <property type="entry name" value="Trypsin-like serine proteases"/>
    <property type="match status" value="2"/>
</dbReference>
<keyword evidence="2 8" id="KW-0645">Protease</keyword>
<dbReference type="FunFam" id="2.40.10.10:FF:000001">
    <property type="entry name" value="Periplasmic serine protease DegS"/>
    <property type="match status" value="1"/>
</dbReference>
<sequence>MTADYKTPGTDAAESDARASEDGALRPADAPRLDPRPVYRPQIDAASSRAFGRPGGVTGSFAPSGAQRESEPAVKVRAPDPVLAEAFGRPPGETETIQRDPHNTPEVVPDEAPPADPWRNPEAGVELGSPALHARERTEPPAPALTAREVLFGGKVAPRALATLGALALAIGLIGGLLAAVITADRSSLTSQRVTLAQNGGDEDLGQSQVAQVADAVLPAVVSIQVAVGDQGSTGSGVVIDGAGYIVTNNHVISAAATAPDGGKIQVIFADGTKTEAQIVGRDIKMDLAVLKVAADNLTVAELGRSEDVQVGEDVVAVGSPLGLSKTVTRGIVSALHRPMRLSGEGSDTNAVIDAVQTDAAINHGNSGGALVDDTGRVIGINTAMLSESGGSVGLGFAIPIDDVTTVAQTLIRDGEMHHPEIGVNARTVVNDNTSGAEVANVQSDSPAAQAGIVEKDVIVKVGDRTVTSADELVVAVNLQKIGQPVRVQLIREGRLVDVDVTPASD</sequence>
<reference evidence="8 9" key="1">
    <citation type="submission" date="2017-05" db="EMBL/GenBank/DDBJ databases">
        <title>Isolation of Rhodococcus sp. S2-17 biodegrading of BP-3.</title>
        <authorList>
            <person name="Lee Y."/>
            <person name="Kim K.H."/>
            <person name="Chun B.H."/>
            <person name="Jung H.S."/>
            <person name="Jeon C.O."/>
        </authorList>
    </citation>
    <scope>NUCLEOTIDE SEQUENCE [LARGE SCALE GENOMIC DNA]</scope>
    <source>
        <strain evidence="8 9">S2-17</strain>
    </source>
</reference>